<evidence type="ECO:0000313" key="2">
    <source>
        <dbReference type="Proteomes" id="UP001175211"/>
    </source>
</evidence>
<proteinExistence type="predicted"/>
<sequence>MSLPPRSTSHSEEVCDFSTLCNNSISPRRNFRKVDWEKFYNTLRDQLDTLPIPCEITNSEQMHTTLKNIDDAVQDVIDACVPWTKPSPYMKRWWNGELTELRQQLRRVQKKAYGFRSVPEHPIHEERRRLRNQY</sequence>
<name>A0AA39MXZ5_ARMTA</name>
<organism evidence="1 2">
    <name type="scientific">Armillaria tabescens</name>
    <name type="common">Ringless honey mushroom</name>
    <name type="synonym">Agaricus tabescens</name>
    <dbReference type="NCBI Taxonomy" id="1929756"/>
    <lineage>
        <taxon>Eukaryota</taxon>
        <taxon>Fungi</taxon>
        <taxon>Dikarya</taxon>
        <taxon>Basidiomycota</taxon>
        <taxon>Agaricomycotina</taxon>
        <taxon>Agaricomycetes</taxon>
        <taxon>Agaricomycetidae</taxon>
        <taxon>Agaricales</taxon>
        <taxon>Marasmiineae</taxon>
        <taxon>Physalacriaceae</taxon>
        <taxon>Desarmillaria</taxon>
    </lineage>
</organism>
<dbReference type="AlphaFoldDB" id="A0AA39MXZ5"/>
<feature type="non-terminal residue" evidence="1">
    <location>
        <position position="134"/>
    </location>
</feature>
<reference evidence="1" key="1">
    <citation type="submission" date="2023-06" db="EMBL/GenBank/DDBJ databases">
        <authorList>
            <consortium name="Lawrence Berkeley National Laboratory"/>
            <person name="Ahrendt S."/>
            <person name="Sahu N."/>
            <person name="Indic B."/>
            <person name="Wong-Bajracharya J."/>
            <person name="Merenyi Z."/>
            <person name="Ke H.-M."/>
            <person name="Monk M."/>
            <person name="Kocsube S."/>
            <person name="Drula E."/>
            <person name="Lipzen A."/>
            <person name="Balint B."/>
            <person name="Henrissat B."/>
            <person name="Andreopoulos B."/>
            <person name="Martin F.M."/>
            <person name="Harder C.B."/>
            <person name="Rigling D."/>
            <person name="Ford K.L."/>
            <person name="Foster G.D."/>
            <person name="Pangilinan J."/>
            <person name="Papanicolaou A."/>
            <person name="Barry K."/>
            <person name="LaButti K."/>
            <person name="Viragh M."/>
            <person name="Koriabine M."/>
            <person name="Yan M."/>
            <person name="Riley R."/>
            <person name="Champramary S."/>
            <person name="Plett K.L."/>
            <person name="Tsai I.J."/>
            <person name="Slot J."/>
            <person name="Sipos G."/>
            <person name="Plett J."/>
            <person name="Nagy L.G."/>
            <person name="Grigoriev I.V."/>
        </authorList>
    </citation>
    <scope>NUCLEOTIDE SEQUENCE</scope>
    <source>
        <strain evidence="1">CCBAS 213</strain>
    </source>
</reference>
<gene>
    <name evidence="1" type="ORF">EV420DRAFT_1274828</name>
</gene>
<dbReference type="GeneID" id="85351414"/>
<keyword evidence="2" id="KW-1185">Reference proteome</keyword>
<protein>
    <submittedName>
        <fullName evidence="1">Uncharacterized protein</fullName>
    </submittedName>
</protein>
<dbReference type="Proteomes" id="UP001175211">
    <property type="component" value="Unassembled WGS sequence"/>
</dbReference>
<dbReference type="EMBL" id="JAUEPS010000036">
    <property type="protein sequence ID" value="KAK0450333.1"/>
    <property type="molecule type" value="Genomic_DNA"/>
</dbReference>
<accession>A0AA39MXZ5</accession>
<dbReference type="RefSeq" id="XP_060327204.1">
    <property type="nucleotide sequence ID" value="XM_060467866.1"/>
</dbReference>
<comment type="caution">
    <text evidence="1">The sequence shown here is derived from an EMBL/GenBank/DDBJ whole genome shotgun (WGS) entry which is preliminary data.</text>
</comment>
<evidence type="ECO:0000313" key="1">
    <source>
        <dbReference type="EMBL" id="KAK0450333.1"/>
    </source>
</evidence>